<evidence type="ECO:0000313" key="1">
    <source>
        <dbReference type="EMBL" id="ARF08218.1"/>
    </source>
</evidence>
<sequence length="151" mass="17462">MICAMPFIVTFCSKNNSHEKNMIVAKEMSTNNIVKTHECSNFFSFEHIIINNDNFDLTSIKSISIDCGNIIKEFPFDLFSDKCSLTKKRGKIYLDIRKNPFIPKYMLSKQENKIILICDQNVDFSIIFIETAVYSEYGDMALLKEQPTMSM</sequence>
<accession>A0A1V0S995</accession>
<name>A0A1V0S995_9VIRU</name>
<gene>
    <name evidence="1" type="ORF">Catovirus_1_268</name>
</gene>
<organism evidence="1">
    <name type="scientific">Catovirus CTV1</name>
    <dbReference type="NCBI Taxonomy" id="1977631"/>
    <lineage>
        <taxon>Viruses</taxon>
        <taxon>Varidnaviria</taxon>
        <taxon>Bamfordvirae</taxon>
        <taxon>Nucleocytoviricota</taxon>
        <taxon>Megaviricetes</taxon>
        <taxon>Imitervirales</taxon>
        <taxon>Mimiviridae</taxon>
        <taxon>Klosneuvirinae</taxon>
        <taxon>Catovirus</taxon>
    </lineage>
</organism>
<proteinExistence type="predicted"/>
<dbReference type="EMBL" id="KY684083">
    <property type="protein sequence ID" value="ARF08218.1"/>
    <property type="molecule type" value="Genomic_DNA"/>
</dbReference>
<protein>
    <submittedName>
        <fullName evidence="1">Uncharacterized protein</fullName>
    </submittedName>
</protein>
<reference evidence="1" key="1">
    <citation type="journal article" date="2017" name="Science">
        <title>Giant viruses with an expanded complement of translation system components.</title>
        <authorList>
            <person name="Schulz F."/>
            <person name="Yutin N."/>
            <person name="Ivanova N.N."/>
            <person name="Ortega D.R."/>
            <person name="Lee T.K."/>
            <person name="Vierheilig J."/>
            <person name="Daims H."/>
            <person name="Horn M."/>
            <person name="Wagner M."/>
            <person name="Jensen G.J."/>
            <person name="Kyrpides N.C."/>
            <person name="Koonin E.V."/>
            <person name="Woyke T."/>
        </authorList>
    </citation>
    <scope>NUCLEOTIDE SEQUENCE</scope>
    <source>
        <strain evidence="1">CTV1</strain>
    </source>
</reference>